<protein>
    <submittedName>
        <fullName evidence="1">Sulfur reduction protein DsrE</fullName>
    </submittedName>
</protein>
<dbReference type="InterPro" id="IPR027396">
    <property type="entry name" value="DsrEFH-like"/>
</dbReference>
<dbReference type="Pfam" id="PF02635">
    <property type="entry name" value="DsrE"/>
    <property type="match status" value="1"/>
</dbReference>
<comment type="caution">
    <text evidence="1">The sequence shown here is derived from an EMBL/GenBank/DDBJ whole genome shotgun (WGS) entry which is preliminary data.</text>
</comment>
<reference evidence="1 2" key="1">
    <citation type="journal article" date="2019" name="Nat. Microbiol.">
        <title>Expanding anaerobic alkane metabolism in the domain of Archaea.</title>
        <authorList>
            <person name="Wang Y."/>
            <person name="Wegener G."/>
            <person name="Hou J."/>
            <person name="Wang F."/>
            <person name="Xiao X."/>
        </authorList>
    </citation>
    <scope>NUCLEOTIDE SEQUENCE [LARGE SCALE GENOMIC DNA]</scope>
    <source>
        <strain evidence="1">WYZ-LMO10</strain>
    </source>
</reference>
<name>A0A523B9S0_9CREN</name>
<evidence type="ECO:0000313" key="2">
    <source>
        <dbReference type="Proteomes" id="UP000315399"/>
    </source>
</evidence>
<dbReference type="SUPFAM" id="SSF75169">
    <property type="entry name" value="DsrEFH-like"/>
    <property type="match status" value="1"/>
</dbReference>
<evidence type="ECO:0000313" key="1">
    <source>
        <dbReference type="EMBL" id="TDA37689.1"/>
    </source>
</evidence>
<dbReference type="PANTHER" id="PTHR34655">
    <property type="entry name" value="CONSERVED WITHIN P. AEROPHILUM"/>
    <property type="match status" value="1"/>
</dbReference>
<proteinExistence type="predicted"/>
<dbReference type="AlphaFoldDB" id="A0A523B9S0"/>
<accession>A0A523B9S0</accession>
<dbReference type="PANTHER" id="PTHR34655:SF2">
    <property type="entry name" value="PEROXIREDOXIN FAMILY PROTEIN"/>
    <property type="match status" value="1"/>
</dbReference>
<dbReference type="EMBL" id="QNVH01000058">
    <property type="protein sequence ID" value="TDA37689.1"/>
    <property type="molecule type" value="Genomic_DNA"/>
</dbReference>
<gene>
    <name evidence="1" type="ORF">DSO08_05215</name>
</gene>
<organism evidence="1 2">
    <name type="scientific">Thermoproteota archaeon</name>
    <dbReference type="NCBI Taxonomy" id="2056631"/>
    <lineage>
        <taxon>Archaea</taxon>
        <taxon>Thermoproteota</taxon>
    </lineage>
</organism>
<sequence>MNSKDLDRNNLEESNKKAKRILYIQTSGVDTPERLYAPFILAMTARAMGVEASIFFMIKGITALKQGVAEGIKIGNFPALKEVMDQAVKAGVKLYACAQSCELLNMPRTDLVSYATVAGAATVNDLVLDADATLCF</sequence>
<dbReference type="Proteomes" id="UP000315399">
    <property type="component" value="Unassembled WGS sequence"/>
</dbReference>
<dbReference type="Gene3D" id="3.40.1260.10">
    <property type="entry name" value="DsrEFH-like"/>
    <property type="match status" value="1"/>
</dbReference>
<dbReference type="InterPro" id="IPR003787">
    <property type="entry name" value="Sulphur_relay_DsrE/F-like"/>
</dbReference>